<evidence type="ECO:0000256" key="3">
    <source>
        <dbReference type="ARBA" id="ARBA00022692"/>
    </source>
</evidence>
<evidence type="ECO:0000313" key="8">
    <source>
        <dbReference type="EMBL" id="KRL88837.1"/>
    </source>
</evidence>
<evidence type="ECO:0000256" key="1">
    <source>
        <dbReference type="ARBA" id="ARBA00004651"/>
    </source>
</evidence>
<comment type="subcellular location">
    <subcellularLocation>
        <location evidence="1">Cell membrane</location>
        <topology evidence="1">Multi-pass membrane protein</topology>
    </subcellularLocation>
</comment>
<dbReference type="SUPFAM" id="SSF103473">
    <property type="entry name" value="MFS general substrate transporter"/>
    <property type="match status" value="1"/>
</dbReference>
<dbReference type="InterPro" id="IPR036259">
    <property type="entry name" value="MFS_trans_sf"/>
</dbReference>
<reference evidence="8 9" key="1">
    <citation type="journal article" date="2015" name="Genome Announc.">
        <title>Expanding the biotechnology potential of lactobacilli through comparative genomics of 213 strains and associated genera.</title>
        <authorList>
            <person name="Sun Z."/>
            <person name="Harris H.M."/>
            <person name="McCann A."/>
            <person name="Guo C."/>
            <person name="Argimon S."/>
            <person name="Zhang W."/>
            <person name="Yang X."/>
            <person name="Jeffery I.B."/>
            <person name="Cooney J.C."/>
            <person name="Kagawa T.F."/>
            <person name="Liu W."/>
            <person name="Song Y."/>
            <person name="Salvetti E."/>
            <person name="Wrobel A."/>
            <person name="Rasinkangas P."/>
            <person name="Parkhill J."/>
            <person name="Rea M.C."/>
            <person name="O'Sullivan O."/>
            <person name="Ritari J."/>
            <person name="Douillard F.P."/>
            <person name="Paul Ross R."/>
            <person name="Yang R."/>
            <person name="Briner A.E."/>
            <person name="Felis G.E."/>
            <person name="de Vos W.M."/>
            <person name="Barrangou R."/>
            <person name="Klaenhammer T.R."/>
            <person name="Caufield P.W."/>
            <person name="Cui Y."/>
            <person name="Zhang H."/>
            <person name="O'Toole P.W."/>
        </authorList>
    </citation>
    <scope>NUCLEOTIDE SEQUENCE [LARGE SCALE GENOMIC DNA]</scope>
    <source>
        <strain evidence="8 9">DSM 15946</strain>
    </source>
</reference>
<keyword evidence="3 6" id="KW-0812">Transmembrane</keyword>
<proteinExistence type="predicted"/>
<dbReference type="PANTHER" id="PTHR23528:SF1">
    <property type="entry name" value="MAJOR FACILITATOR SUPERFAMILY (MFS) PROFILE DOMAIN-CONTAINING PROTEIN"/>
    <property type="match status" value="1"/>
</dbReference>
<feature type="transmembrane region" description="Helical" evidence="6">
    <location>
        <begin position="266"/>
        <end position="288"/>
    </location>
</feature>
<feature type="transmembrane region" description="Helical" evidence="6">
    <location>
        <begin position="363"/>
        <end position="384"/>
    </location>
</feature>
<dbReference type="PANTHER" id="PTHR23528">
    <property type="match status" value="1"/>
</dbReference>
<feature type="transmembrane region" description="Helical" evidence="6">
    <location>
        <begin position="17"/>
        <end position="35"/>
    </location>
</feature>
<dbReference type="GO" id="GO:0022857">
    <property type="term" value="F:transmembrane transporter activity"/>
    <property type="evidence" value="ECO:0007669"/>
    <property type="project" value="InterPro"/>
</dbReference>
<feature type="transmembrane region" description="Helical" evidence="6">
    <location>
        <begin position="230"/>
        <end position="254"/>
    </location>
</feature>
<feature type="transmembrane region" description="Helical" evidence="6">
    <location>
        <begin position="89"/>
        <end position="109"/>
    </location>
</feature>
<dbReference type="InterPro" id="IPR011701">
    <property type="entry name" value="MFS"/>
</dbReference>
<evidence type="ECO:0000313" key="9">
    <source>
        <dbReference type="Proteomes" id="UP000050816"/>
    </source>
</evidence>
<feature type="transmembrane region" description="Helical" evidence="6">
    <location>
        <begin position="150"/>
        <end position="172"/>
    </location>
</feature>
<feature type="transmembrane region" description="Helical" evidence="6">
    <location>
        <begin position="300"/>
        <end position="318"/>
    </location>
</feature>
<dbReference type="RefSeq" id="WP_056955218.1">
    <property type="nucleotide sequence ID" value="NZ_AZFK01000063.1"/>
</dbReference>
<evidence type="ECO:0000256" key="5">
    <source>
        <dbReference type="ARBA" id="ARBA00023136"/>
    </source>
</evidence>
<name>A0A0R1UDT0_9LACO</name>
<protein>
    <submittedName>
        <fullName evidence="8">Major facilitator superfamily protein</fullName>
    </submittedName>
</protein>
<keyword evidence="4 6" id="KW-1133">Transmembrane helix</keyword>
<feature type="transmembrane region" description="Helical" evidence="6">
    <location>
        <begin position="324"/>
        <end position="342"/>
    </location>
</feature>
<sequence length="413" mass="44186">MNANTNEASKQKFPYRLGFGLLFGLLGWLVPYLGVNSTLLPAKIQQIAPGQKVQIVATLATIAMIVATIANIIEGALSDRTVSRIGKRNPWIILGLITTLITFLCLTKVTTVRGIIINWSLFQVALNMMVAPIVAFIADKAPKKYRGGVSAFYGIGMNIGTPVGTMIASRYITNINAGIYFFMVFEVIFTLIGIFLVGDGSNKGESVKKLHGAELLEAFIFPIHGDIRDFYLAVFGKLLFVSAQFVITGYQLYIFVDYMKQSSVTAAHSLSIMSTILLVTGVTFAAISGPLADRFHSLKLLVAVSTVVMGLGVAAPAIDPAPWTMFVYAALSGCAMGMYNSVDQALNVAVLPNPDNSAKDLGIVNLANSLGQVFGPIVAASIIGAAGYRMMFPAAGIMCFVGAALIMMIKKVR</sequence>
<dbReference type="Proteomes" id="UP000050816">
    <property type="component" value="Unassembled WGS sequence"/>
</dbReference>
<evidence type="ECO:0000256" key="6">
    <source>
        <dbReference type="SAM" id="Phobius"/>
    </source>
</evidence>
<feature type="transmembrane region" description="Helical" evidence="6">
    <location>
        <begin position="115"/>
        <end position="138"/>
    </location>
</feature>
<evidence type="ECO:0000256" key="4">
    <source>
        <dbReference type="ARBA" id="ARBA00022989"/>
    </source>
</evidence>
<comment type="caution">
    <text evidence="8">The sequence shown here is derived from an EMBL/GenBank/DDBJ whole genome shotgun (WGS) entry which is preliminary data.</text>
</comment>
<accession>A0A0R1UDT0</accession>
<feature type="domain" description="Major facilitator superfamily (MFS) profile" evidence="7">
    <location>
        <begin position="13"/>
        <end position="413"/>
    </location>
</feature>
<feature type="transmembrane region" description="Helical" evidence="6">
    <location>
        <begin position="55"/>
        <end position="77"/>
    </location>
</feature>
<dbReference type="InterPro" id="IPR020846">
    <property type="entry name" value="MFS_dom"/>
</dbReference>
<organism evidence="8 9">
    <name type="scientific">Limosilactobacillus ingluviei DSM 15946</name>
    <dbReference type="NCBI Taxonomy" id="1423760"/>
    <lineage>
        <taxon>Bacteria</taxon>
        <taxon>Bacillati</taxon>
        <taxon>Bacillota</taxon>
        <taxon>Bacilli</taxon>
        <taxon>Lactobacillales</taxon>
        <taxon>Lactobacillaceae</taxon>
        <taxon>Limosilactobacillus</taxon>
    </lineage>
</organism>
<gene>
    <name evidence="8" type="ORF">FC43_GL000043</name>
</gene>
<keyword evidence="2" id="KW-0813">Transport</keyword>
<dbReference type="Gene3D" id="1.20.1250.20">
    <property type="entry name" value="MFS general substrate transporter like domains"/>
    <property type="match status" value="2"/>
</dbReference>
<dbReference type="EMBL" id="AZFK01000063">
    <property type="protein sequence ID" value="KRL88837.1"/>
    <property type="molecule type" value="Genomic_DNA"/>
</dbReference>
<dbReference type="Pfam" id="PF07690">
    <property type="entry name" value="MFS_1"/>
    <property type="match status" value="2"/>
</dbReference>
<evidence type="ECO:0000259" key="7">
    <source>
        <dbReference type="PROSITE" id="PS50850"/>
    </source>
</evidence>
<feature type="transmembrane region" description="Helical" evidence="6">
    <location>
        <begin position="390"/>
        <end position="409"/>
    </location>
</feature>
<dbReference type="PROSITE" id="PS50850">
    <property type="entry name" value="MFS"/>
    <property type="match status" value="1"/>
</dbReference>
<dbReference type="GO" id="GO:0005886">
    <property type="term" value="C:plasma membrane"/>
    <property type="evidence" value="ECO:0007669"/>
    <property type="project" value="UniProtKB-SubCell"/>
</dbReference>
<dbReference type="AlphaFoldDB" id="A0A0R1UDT0"/>
<feature type="transmembrane region" description="Helical" evidence="6">
    <location>
        <begin position="178"/>
        <end position="198"/>
    </location>
</feature>
<keyword evidence="5 6" id="KW-0472">Membrane</keyword>
<evidence type="ECO:0000256" key="2">
    <source>
        <dbReference type="ARBA" id="ARBA00022448"/>
    </source>
</evidence>
<dbReference type="PATRIC" id="fig|1423760.3.peg.47"/>